<dbReference type="InterPro" id="IPR000086">
    <property type="entry name" value="NUDIX_hydrolase_dom"/>
</dbReference>
<dbReference type="InterPro" id="IPR020084">
    <property type="entry name" value="NUDIX_hydrolase_CS"/>
</dbReference>
<dbReference type="EMBL" id="BAAAVS010000017">
    <property type="protein sequence ID" value="GAA3030223.1"/>
    <property type="molecule type" value="Genomic_DNA"/>
</dbReference>
<evidence type="ECO:0000256" key="1">
    <source>
        <dbReference type="ARBA" id="ARBA00001936"/>
    </source>
</evidence>
<evidence type="ECO:0000256" key="4">
    <source>
        <dbReference type="ARBA" id="ARBA00022723"/>
    </source>
</evidence>
<evidence type="ECO:0000256" key="2">
    <source>
        <dbReference type="ARBA" id="ARBA00001946"/>
    </source>
</evidence>
<evidence type="ECO:0000259" key="9">
    <source>
        <dbReference type="PROSITE" id="PS51462"/>
    </source>
</evidence>
<evidence type="ECO:0000256" key="7">
    <source>
        <dbReference type="ARBA" id="ARBA00023211"/>
    </source>
</evidence>
<evidence type="ECO:0000256" key="3">
    <source>
        <dbReference type="ARBA" id="ARBA00005582"/>
    </source>
</evidence>
<gene>
    <name evidence="10" type="ORF">GCM10010528_09620</name>
</gene>
<dbReference type="PROSITE" id="PS51462">
    <property type="entry name" value="NUDIX"/>
    <property type="match status" value="1"/>
</dbReference>
<organism evidence="10 11">
    <name type="scientific">Gordonia defluvii</name>
    <dbReference type="NCBI Taxonomy" id="283718"/>
    <lineage>
        <taxon>Bacteria</taxon>
        <taxon>Bacillati</taxon>
        <taxon>Actinomycetota</taxon>
        <taxon>Actinomycetes</taxon>
        <taxon>Mycobacteriales</taxon>
        <taxon>Gordoniaceae</taxon>
        <taxon>Gordonia</taxon>
    </lineage>
</organism>
<keyword evidence="6" id="KW-0460">Magnesium</keyword>
<accession>A0ABP6L230</accession>
<keyword evidence="11" id="KW-1185">Reference proteome</keyword>
<comment type="cofactor">
    <cofactor evidence="2">
        <name>Mg(2+)</name>
        <dbReference type="ChEBI" id="CHEBI:18420"/>
    </cofactor>
</comment>
<keyword evidence="7" id="KW-0464">Manganese</keyword>
<comment type="cofactor">
    <cofactor evidence="1">
        <name>Mn(2+)</name>
        <dbReference type="ChEBI" id="CHEBI:29035"/>
    </cofactor>
</comment>
<evidence type="ECO:0000256" key="6">
    <source>
        <dbReference type="ARBA" id="ARBA00022842"/>
    </source>
</evidence>
<dbReference type="PROSITE" id="PS00893">
    <property type="entry name" value="NUDIX_BOX"/>
    <property type="match status" value="1"/>
</dbReference>
<reference evidence="11" key="1">
    <citation type="journal article" date="2019" name="Int. J. Syst. Evol. Microbiol.">
        <title>The Global Catalogue of Microorganisms (GCM) 10K type strain sequencing project: providing services to taxonomists for standard genome sequencing and annotation.</title>
        <authorList>
            <consortium name="The Broad Institute Genomics Platform"/>
            <consortium name="The Broad Institute Genome Sequencing Center for Infectious Disease"/>
            <person name="Wu L."/>
            <person name="Ma J."/>
        </authorList>
    </citation>
    <scope>NUCLEOTIDE SEQUENCE [LARGE SCALE GENOMIC DNA]</scope>
    <source>
        <strain evidence="11">JCM 14234</strain>
    </source>
</reference>
<dbReference type="InterPro" id="IPR015797">
    <property type="entry name" value="NUDIX_hydrolase-like_dom_sf"/>
</dbReference>
<dbReference type="Proteomes" id="UP001501035">
    <property type="component" value="Unassembled WGS sequence"/>
</dbReference>
<evidence type="ECO:0000313" key="10">
    <source>
        <dbReference type="EMBL" id="GAA3030223.1"/>
    </source>
</evidence>
<evidence type="ECO:0000256" key="8">
    <source>
        <dbReference type="RuleBase" id="RU003476"/>
    </source>
</evidence>
<name>A0ABP6L230_9ACTN</name>
<dbReference type="InterPro" id="IPR020476">
    <property type="entry name" value="Nudix_hydrolase"/>
</dbReference>
<dbReference type="Gene3D" id="3.90.79.10">
    <property type="entry name" value="Nucleoside Triphosphate Pyrophosphohydrolase"/>
    <property type="match status" value="1"/>
</dbReference>
<evidence type="ECO:0000256" key="5">
    <source>
        <dbReference type="ARBA" id="ARBA00022801"/>
    </source>
</evidence>
<dbReference type="PRINTS" id="PR00502">
    <property type="entry name" value="NUDIXFAMILY"/>
</dbReference>
<protein>
    <submittedName>
        <fullName evidence="10">CoA pyrophosphatase</fullName>
    </submittedName>
</protein>
<dbReference type="Pfam" id="PF00293">
    <property type="entry name" value="NUDIX"/>
    <property type="match status" value="1"/>
</dbReference>
<evidence type="ECO:0000313" key="11">
    <source>
        <dbReference type="Proteomes" id="UP001501035"/>
    </source>
</evidence>
<sequence length="200" mass="22516">MNVSREVAHERLSRWPRRAVEDPGDLRESAVALTVVRRGDSQGIWILRRPPTMRNHPNQFALPGGRIDDGESAVEAALRELHEETGIVASVPDVAGVLDDYPTRSGYLITPVVCWLDDDPPLIPNPAEVAQSYFVPFEDLLRTPRFLTIAQSPRPVIQMPLLDRTIHAPTAAVLYQFAEVVLRDRPTRVDQLEQPVFAWQ</sequence>
<dbReference type="RefSeq" id="WP_290707693.1">
    <property type="nucleotide sequence ID" value="NZ_BAAAVS010000017.1"/>
</dbReference>
<feature type="domain" description="Nudix hydrolase" evidence="9">
    <location>
        <begin position="26"/>
        <end position="161"/>
    </location>
</feature>
<comment type="similarity">
    <text evidence="3 8">Belongs to the Nudix hydrolase family.</text>
</comment>
<keyword evidence="5 8" id="KW-0378">Hydrolase</keyword>
<dbReference type="InterPro" id="IPR045121">
    <property type="entry name" value="CoAse"/>
</dbReference>
<dbReference type="CDD" id="cd03426">
    <property type="entry name" value="NUDIX_CoAse_Nudt7"/>
    <property type="match status" value="1"/>
</dbReference>
<dbReference type="PANTHER" id="PTHR12992:SF11">
    <property type="entry name" value="MITOCHONDRIAL COENZYME A DIPHOSPHATASE NUDT8"/>
    <property type="match status" value="1"/>
</dbReference>
<dbReference type="SUPFAM" id="SSF55811">
    <property type="entry name" value="Nudix"/>
    <property type="match status" value="1"/>
</dbReference>
<dbReference type="PANTHER" id="PTHR12992">
    <property type="entry name" value="NUDIX HYDROLASE"/>
    <property type="match status" value="1"/>
</dbReference>
<keyword evidence="4" id="KW-0479">Metal-binding</keyword>
<proteinExistence type="inferred from homology"/>
<comment type="caution">
    <text evidence="10">The sequence shown here is derived from an EMBL/GenBank/DDBJ whole genome shotgun (WGS) entry which is preliminary data.</text>
</comment>